<keyword evidence="1" id="KW-0472">Membrane</keyword>
<evidence type="ECO:0000313" key="2">
    <source>
        <dbReference type="EMBL" id="WPU65192.1"/>
    </source>
</evidence>
<evidence type="ECO:0000313" key="3">
    <source>
        <dbReference type="Proteomes" id="UP001324634"/>
    </source>
</evidence>
<evidence type="ECO:0000256" key="1">
    <source>
        <dbReference type="SAM" id="Phobius"/>
    </source>
</evidence>
<reference evidence="2 3" key="1">
    <citation type="submission" date="2023-11" db="EMBL/GenBank/DDBJ databases">
        <title>Peredibacter starrii A3.12.</title>
        <authorList>
            <person name="Mitchell R.J."/>
        </authorList>
    </citation>
    <scope>NUCLEOTIDE SEQUENCE [LARGE SCALE GENOMIC DNA]</scope>
    <source>
        <strain evidence="2 3">A3.12</strain>
    </source>
</reference>
<dbReference type="EMBL" id="CP139487">
    <property type="protein sequence ID" value="WPU65192.1"/>
    <property type="molecule type" value="Genomic_DNA"/>
</dbReference>
<accession>A0AAX4HPR5</accession>
<organism evidence="2 3">
    <name type="scientific">Peredibacter starrii</name>
    <dbReference type="NCBI Taxonomy" id="28202"/>
    <lineage>
        <taxon>Bacteria</taxon>
        <taxon>Pseudomonadati</taxon>
        <taxon>Bdellovibrionota</taxon>
        <taxon>Bacteriovoracia</taxon>
        <taxon>Bacteriovoracales</taxon>
        <taxon>Bacteriovoracaceae</taxon>
        <taxon>Peredibacter</taxon>
    </lineage>
</organism>
<evidence type="ECO:0008006" key="4">
    <source>
        <dbReference type="Google" id="ProtNLM"/>
    </source>
</evidence>
<protein>
    <recommendedName>
        <fullName evidence="4">Prepilin-type N-terminal cleavage/methylation domain-containing protein</fullName>
    </recommendedName>
</protein>
<keyword evidence="1" id="KW-1133">Transmembrane helix</keyword>
<gene>
    <name evidence="2" type="ORF">SOO65_00320</name>
</gene>
<dbReference type="KEGG" id="psti:SOO65_00320"/>
<dbReference type="RefSeq" id="WP_321395312.1">
    <property type="nucleotide sequence ID" value="NZ_CP139487.1"/>
</dbReference>
<sequence>MKIKLQESGFSIVEVLVTIGLLGAAALGVMQLMKNIGQGQNFAKSSADEIELRTEIRLLLDEERFCRLSFAGNGPFGSPATPVTFQKTNIDENHEGLDVELWLGNAQGTARTNKKFSATDTSKNTYGKLRITSMKLIMNNGTGTNYPENPFLVDFGELRVTVEKSVSETQKRSVPMKFPIMMGLSTDSSGNTTIISCSRDTTPQLRAASGQNVVGPDSASNQAVVDLALYGFNPAGKDPHIIVSEHDYNYGDAEGNTMDASYCGFTKISKLVFQVTCWASTNSSSGSVQSSFDWMAIQN</sequence>
<name>A0AAX4HPR5_9BACT</name>
<dbReference type="AlphaFoldDB" id="A0AAX4HPR5"/>
<keyword evidence="1" id="KW-0812">Transmembrane</keyword>
<dbReference type="Proteomes" id="UP001324634">
    <property type="component" value="Chromosome"/>
</dbReference>
<feature type="transmembrane region" description="Helical" evidence="1">
    <location>
        <begin position="12"/>
        <end position="33"/>
    </location>
</feature>
<keyword evidence="3" id="KW-1185">Reference proteome</keyword>
<proteinExistence type="predicted"/>